<dbReference type="EMBL" id="PXOA01000245">
    <property type="protein sequence ID" value="RFU77914.1"/>
    <property type="molecule type" value="Genomic_DNA"/>
</dbReference>
<dbReference type="AlphaFoldDB" id="A0A395NPQ0"/>
<proteinExistence type="predicted"/>
<evidence type="ECO:0000313" key="3">
    <source>
        <dbReference type="Proteomes" id="UP000266272"/>
    </source>
</evidence>
<comment type="caution">
    <text evidence="2">The sequence shown here is derived from an EMBL/GenBank/DDBJ whole genome shotgun (WGS) entry which is preliminary data.</text>
</comment>
<sequence length="89" mass="9628">MLSGSNGLCLWAFWVGPVDRGACRRAVMGTVFAADLDQGPTTIVVMASQSVQQHSDHDAIVNPSPARLTERGQENNLRLDSTRLKQGGY</sequence>
<protein>
    <submittedName>
        <fullName evidence="2">Uncharacterized protein</fullName>
    </submittedName>
</protein>
<keyword evidence="3" id="KW-1185">Reference proteome</keyword>
<gene>
    <name evidence="2" type="ORF">TARUN_4313</name>
</gene>
<dbReference type="Proteomes" id="UP000266272">
    <property type="component" value="Unassembled WGS sequence"/>
</dbReference>
<feature type="region of interest" description="Disordered" evidence="1">
    <location>
        <begin position="54"/>
        <end position="89"/>
    </location>
</feature>
<evidence type="ECO:0000256" key="1">
    <source>
        <dbReference type="SAM" id="MobiDB-lite"/>
    </source>
</evidence>
<name>A0A395NPQ0_TRIAR</name>
<reference evidence="2 3" key="1">
    <citation type="journal article" date="2018" name="PLoS Pathog.">
        <title>Evolution of structural diversity of trichothecenes, a family of toxins produced by plant pathogenic and entomopathogenic fungi.</title>
        <authorList>
            <person name="Proctor R.H."/>
            <person name="McCormick S.P."/>
            <person name="Kim H.S."/>
            <person name="Cardoza R.E."/>
            <person name="Stanley A.M."/>
            <person name="Lindo L."/>
            <person name="Kelly A."/>
            <person name="Brown D.W."/>
            <person name="Lee T."/>
            <person name="Vaughan M.M."/>
            <person name="Alexander N.J."/>
            <person name="Busman M."/>
            <person name="Gutierrez S."/>
        </authorList>
    </citation>
    <scope>NUCLEOTIDE SEQUENCE [LARGE SCALE GENOMIC DNA]</scope>
    <source>
        <strain evidence="2 3">IBT 40837</strain>
    </source>
</reference>
<organism evidence="2 3">
    <name type="scientific">Trichoderma arundinaceum</name>
    <dbReference type="NCBI Taxonomy" id="490622"/>
    <lineage>
        <taxon>Eukaryota</taxon>
        <taxon>Fungi</taxon>
        <taxon>Dikarya</taxon>
        <taxon>Ascomycota</taxon>
        <taxon>Pezizomycotina</taxon>
        <taxon>Sordariomycetes</taxon>
        <taxon>Hypocreomycetidae</taxon>
        <taxon>Hypocreales</taxon>
        <taxon>Hypocreaceae</taxon>
        <taxon>Trichoderma</taxon>
    </lineage>
</organism>
<accession>A0A395NPQ0</accession>
<evidence type="ECO:0000313" key="2">
    <source>
        <dbReference type="EMBL" id="RFU77914.1"/>
    </source>
</evidence>